<gene>
    <name evidence="2" type="ORF">GCM10023320_12790</name>
</gene>
<name>A0ABP9NES2_9PSEU</name>
<evidence type="ECO:0000256" key="1">
    <source>
        <dbReference type="SAM" id="Phobius"/>
    </source>
</evidence>
<evidence type="ECO:0000313" key="3">
    <source>
        <dbReference type="Proteomes" id="UP001500804"/>
    </source>
</evidence>
<organism evidence="2 3">
    <name type="scientific">Pseudonocardia adelaidensis</name>
    <dbReference type="NCBI Taxonomy" id="648754"/>
    <lineage>
        <taxon>Bacteria</taxon>
        <taxon>Bacillati</taxon>
        <taxon>Actinomycetota</taxon>
        <taxon>Actinomycetes</taxon>
        <taxon>Pseudonocardiales</taxon>
        <taxon>Pseudonocardiaceae</taxon>
        <taxon>Pseudonocardia</taxon>
    </lineage>
</organism>
<keyword evidence="3" id="KW-1185">Reference proteome</keyword>
<accession>A0ABP9NES2</accession>
<keyword evidence="1" id="KW-0812">Transmembrane</keyword>
<dbReference type="RefSeq" id="WP_345603854.1">
    <property type="nucleotide sequence ID" value="NZ_BAABJO010000004.1"/>
</dbReference>
<keyword evidence="1" id="KW-0472">Membrane</keyword>
<dbReference type="Proteomes" id="UP001500804">
    <property type="component" value="Unassembled WGS sequence"/>
</dbReference>
<keyword evidence="1" id="KW-1133">Transmembrane helix</keyword>
<reference evidence="3" key="1">
    <citation type="journal article" date="2019" name="Int. J. Syst. Evol. Microbiol.">
        <title>The Global Catalogue of Microorganisms (GCM) 10K type strain sequencing project: providing services to taxonomists for standard genome sequencing and annotation.</title>
        <authorList>
            <consortium name="The Broad Institute Genomics Platform"/>
            <consortium name="The Broad Institute Genome Sequencing Center for Infectious Disease"/>
            <person name="Wu L."/>
            <person name="Ma J."/>
        </authorList>
    </citation>
    <scope>NUCLEOTIDE SEQUENCE [LARGE SCALE GENOMIC DNA]</scope>
    <source>
        <strain evidence="3">JCM 18302</strain>
    </source>
</reference>
<comment type="caution">
    <text evidence="2">The sequence shown here is derived from an EMBL/GenBank/DDBJ whole genome shotgun (WGS) entry which is preliminary data.</text>
</comment>
<feature type="transmembrane region" description="Helical" evidence="1">
    <location>
        <begin position="25"/>
        <end position="43"/>
    </location>
</feature>
<proteinExistence type="predicted"/>
<dbReference type="EMBL" id="BAABJO010000004">
    <property type="protein sequence ID" value="GAA5114872.1"/>
    <property type="molecule type" value="Genomic_DNA"/>
</dbReference>
<evidence type="ECO:0008006" key="4">
    <source>
        <dbReference type="Google" id="ProtNLM"/>
    </source>
</evidence>
<protein>
    <recommendedName>
        <fullName evidence="4">Small integral membrane protein DUF2273</fullName>
    </recommendedName>
</protein>
<sequence length="62" mass="6161">MNLTVVGLAVGLVLGLTAAWGGFGAMAIVALLGALGALIGRFLDGQLDLSAIGRGARDRGPR</sequence>
<evidence type="ECO:0000313" key="2">
    <source>
        <dbReference type="EMBL" id="GAA5114872.1"/>
    </source>
</evidence>